<dbReference type="AlphaFoldDB" id="A0A175R6U6"/>
<keyword evidence="5" id="KW-0808">Transferase</keyword>
<dbReference type="Pfam" id="PF01288">
    <property type="entry name" value="HPPK"/>
    <property type="match status" value="1"/>
</dbReference>
<dbReference type="EC" id="2.7.6.3" evidence="3"/>
<comment type="similarity">
    <text evidence="2">Belongs to the HPPK family.</text>
</comment>
<accession>A0A175R6U6</accession>
<evidence type="ECO:0000256" key="4">
    <source>
        <dbReference type="ARBA" id="ARBA00016218"/>
    </source>
</evidence>
<dbReference type="GO" id="GO:0046654">
    <property type="term" value="P:tetrahydrofolate biosynthetic process"/>
    <property type="evidence" value="ECO:0007669"/>
    <property type="project" value="UniProtKB-UniPathway"/>
</dbReference>
<keyword evidence="7 14" id="KW-0418">Kinase</keyword>
<evidence type="ECO:0000256" key="1">
    <source>
        <dbReference type="ARBA" id="ARBA00005051"/>
    </source>
</evidence>
<evidence type="ECO:0000256" key="6">
    <source>
        <dbReference type="ARBA" id="ARBA00022741"/>
    </source>
</evidence>
<evidence type="ECO:0000256" key="5">
    <source>
        <dbReference type="ARBA" id="ARBA00022679"/>
    </source>
</evidence>
<dbReference type="Gene3D" id="3.30.70.560">
    <property type="entry name" value="7,8-Dihydro-6-hydroxymethylpterin-pyrophosphokinase HPPK"/>
    <property type="match status" value="1"/>
</dbReference>
<dbReference type="CDD" id="cd00483">
    <property type="entry name" value="HPPK"/>
    <property type="match status" value="1"/>
</dbReference>
<keyword evidence="6" id="KW-0547">Nucleotide-binding</keyword>
<evidence type="ECO:0000313" key="15">
    <source>
        <dbReference type="Proteomes" id="UP000078272"/>
    </source>
</evidence>
<evidence type="ECO:0000256" key="2">
    <source>
        <dbReference type="ARBA" id="ARBA00005810"/>
    </source>
</evidence>
<name>A0A175R6U6_9HYPH</name>
<dbReference type="EMBL" id="LDPZ01000024">
    <property type="protein sequence ID" value="KTQ95224.1"/>
    <property type="molecule type" value="Genomic_DNA"/>
</dbReference>
<evidence type="ECO:0000256" key="12">
    <source>
        <dbReference type="ARBA" id="ARBA00033413"/>
    </source>
</evidence>
<evidence type="ECO:0000256" key="7">
    <source>
        <dbReference type="ARBA" id="ARBA00022777"/>
    </source>
</evidence>
<dbReference type="Proteomes" id="UP000078272">
    <property type="component" value="Unassembled WGS sequence"/>
</dbReference>
<comment type="pathway">
    <text evidence="1">Cofactor biosynthesis; tetrahydrofolate biosynthesis; 2-amino-4-hydroxy-6-hydroxymethyl-7,8-dihydropteridine diphosphate from 7,8-dihydroneopterin triphosphate: step 4/4.</text>
</comment>
<evidence type="ECO:0000256" key="11">
    <source>
        <dbReference type="ARBA" id="ARBA00029766"/>
    </source>
</evidence>
<dbReference type="InterPro" id="IPR000550">
    <property type="entry name" value="Hppk"/>
</dbReference>
<proteinExistence type="inferred from homology"/>
<dbReference type="GO" id="GO:0016301">
    <property type="term" value="F:kinase activity"/>
    <property type="evidence" value="ECO:0007669"/>
    <property type="project" value="UniProtKB-KW"/>
</dbReference>
<comment type="function">
    <text evidence="10">Catalyzes the transfer of pyrophosphate from adenosine triphosphate (ATP) to 6-hydroxymethyl-7,8-dihydropterin, an enzymatic step in folate biosynthesis pathway.</text>
</comment>
<evidence type="ECO:0000259" key="13">
    <source>
        <dbReference type="PROSITE" id="PS00794"/>
    </source>
</evidence>
<dbReference type="OrthoDB" id="9808041at2"/>
<keyword evidence="8" id="KW-0067">ATP-binding</keyword>
<gene>
    <name evidence="14" type="ORF">NS226_13475</name>
</gene>
<dbReference type="GO" id="GO:0046656">
    <property type="term" value="P:folic acid biosynthetic process"/>
    <property type="evidence" value="ECO:0007669"/>
    <property type="project" value="UniProtKB-KW"/>
</dbReference>
<reference evidence="14 15" key="1">
    <citation type="journal article" date="2016" name="Front. Microbiol.">
        <title>Genomic Resource of Rice Seed Associated Bacteria.</title>
        <authorList>
            <person name="Midha S."/>
            <person name="Bansal K."/>
            <person name="Sharma S."/>
            <person name="Kumar N."/>
            <person name="Patil P.P."/>
            <person name="Chaudhry V."/>
            <person name="Patil P.B."/>
        </authorList>
    </citation>
    <scope>NUCLEOTIDE SEQUENCE [LARGE SCALE GENOMIC DNA]</scope>
    <source>
        <strain evidence="14 15">NS226</strain>
    </source>
</reference>
<dbReference type="PANTHER" id="PTHR43071">
    <property type="entry name" value="2-AMINO-4-HYDROXY-6-HYDROXYMETHYLDIHYDROPTERIDINE PYROPHOSPHOKINASE"/>
    <property type="match status" value="1"/>
</dbReference>
<evidence type="ECO:0000256" key="10">
    <source>
        <dbReference type="ARBA" id="ARBA00029409"/>
    </source>
</evidence>
<evidence type="ECO:0000313" key="14">
    <source>
        <dbReference type="EMBL" id="KTQ95224.1"/>
    </source>
</evidence>
<dbReference type="PATRIC" id="fig|401562.3.peg.2266"/>
<dbReference type="STRING" id="401562.NS365_07160"/>
<sequence length="172" mass="19381">MRSVWIGLGGNLGDPQRQMGEALRALDTRGDVSVVAVSSLYRTPPWGLTEQPDFLNCCAGLETNLPPDAVLRICLDVERQLHRQRGVRWGPRTIDIDLLDYDGLVTETEELVLPHPRMTERAFVLVPLAEIAPELEIAGRSVAAWRDAVERGNILQLQTDPDWWRTERTICD</sequence>
<evidence type="ECO:0000256" key="8">
    <source>
        <dbReference type="ARBA" id="ARBA00022840"/>
    </source>
</evidence>
<evidence type="ECO:0000256" key="9">
    <source>
        <dbReference type="ARBA" id="ARBA00022909"/>
    </source>
</evidence>
<dbReference type="SUPFAM" id="SSF55083">
    <property type="entry name" value="6-hydroxymethyl-7,8-dihydropterin pyrophosphokinase, HPPK"/>
    <property type="match status" value="1"/>
</dbReference>
<dbReference type="GO" id="GO:0003848">
    <property type="term" value="F:2-amino-4-hydroxy-6-hydroxymethyldihydropteridine diphosphokinase activity"/>
    <property type="evidence" value="ECO:0007669"/>
    <property type="project" value="UniProtKB-EC"/>
</dbReference>
<dbReference type="PANTHER" id="PTHR43071:SF1">
    <property type="entry name" value="2-AMINO-4-HYDROXY-6-HYDROXYMETHYLDIHYDROPTERIDINE PYROPHOSPHOKINASE"/>
    <property type="match status" value="1"/>
</dbReference>
<keyword evidence="9" id="KW-0289">Folate biosynthesis</keyword>
<dbReference type="PROSITE" id="PS00794">
    <property type="entry name" value="HPPK"/>
    <property type="match status" value="1"/>
</dbReference>
<dbReference type="UniPathway" id="UPA00077">
    <property type="reaction ID" value="UER00155"/>
</dbReference>
<feature type="domain" description="7,8-dihydro-6-hydroxymethylpterin-pyrophosphokinase" evidence="13">
    <location>
        <begin position="88"/>
        <end position="99"/>
    </location>
</feature>
<evidence type="ECO:0000256" key="3">
    <source>
        <dbReference type="ARBA" id="ARBA00013253"/>
    </source>
</evidence>
<dbReference type="GO" id="GO:0005524">
    <property type="term" value="F:ATP binding"/>
    <property type="evidence" value="ECO:0007669"/>
    <property type="project" value="UniProtKB-KW"/>
</dbReference>
<comment type="caution">
    <text evidence="14">The sequence shown here is derived from an EMBL/GenBank/DDBJ whole genome shotgun (WGS) entry which is preliminary data.</text>
</comment>
<organism evidence="14 15">
    <name type="scientific">Aureimonas ureilytica</name>
    <dbReference type="NCBI Taxonomy" id="401562"/>
    <lineage>
        <taxon>Bacteria</taxon>
        <taxon>Pseudomonadati</taxon>
        <taxon>Pseudomonadota</taxon>
        <taxon>Alphaproteobacteria</taxon>
        <taxon>Hyphomicrobiales</taxon>
        <taxon>Aurantimonadaceae</taxon>
        <taxon>Aureimonas</taxon>
    </lineage>
</organism>
<dbReference type="InterPro" id="IPR035907">
    <property type="entry name" value="Hppk_sf"/>
</dbReference>
<dbReference type="NCBIfam" id="TIGR01498">
    <property type="entry name" value="folK"/>
    <property type="match status" value="1"/>
</dbReference>
<protein>
    <recommendedName>
        <fullName evidence="4">2-amino-4-hydroxy-6-hydroxymethyldihydropteridine pyrophosphokinase</fullName>
        <ecNumber evidence="3">2.7.6.3</ecNumber>
    </recommendedName>
    <alternativeName>
        <fullName evidence="11">6-hydroxymethyl-7,8-dihydropterin pyrophosphokinase</fullName>
    </alternativeName>
    <alternativeName>
        <fullName evidence="12">7,8-dihydro-6-hydroxymethylpterin-pyrophosphokinase</fullName>
    </alternativeName>
</protein>